<protein>
    <recommendedName>
        <fullName evidence="3">Minor tail protein</fullName>
    </recommendedName>
</protein>
<gene>
    <name evidence="1" type="ORF">DDW44_30665</name>
</gene>
<dbReference type="OrthoDB" id="4256919at2"/>
<dbReference type="KEGG" id="stir:DDW44_30665"/>
<dbReference type="EMBL" id="CP029188">
    <property type="protein sequence ID" value="AWI32681.1"/>
    <property type="molecule type" value="Genomic_DNA"/>
</dbReference>
<evidence type="ECO:0000313" key="1">
    <source>
        <dbReference type="EMBL" id="AWI32681.1"/>
    </source>
</evidence>
<sequence>MATFLDDQREARRIAQLLHDYDRRLQALERETQAPYTSIEGGAMDIYDAEGQLKGSVGVQPDGGVALVPVNTPAPPTPTAPTVEPVLAGLLIGWDGLWDDSYTTPTDFSLIQVHVGPAADFTPDVSTLVATITAPLGGTVTVAIEGYATVYVRLVGANTAAITGPPSAATEGTPRQAVEQDLVDGIVTETKLAASAVTAAKIALAAVNSAALADGAVLADKLAKNSVTQAALAQGAVTLNALGGPLGDSATQRYVDIFRDPASWQQLAASGGGTWVIDPAATGTPSGGGLLTATGDVQLAGKALAAQDTDTLYRVMARVRATAQDPSGPATLYVGAVGVADDGITLVNRSGLASNSMHYYCGTNGGTLTVADGWKTYVGYLQGRAAQGATAPAGPQTDPRLPGTTHANVRFLRPVLWLNFGKSTASVMEVDVFTIEALRTGVVNSTNLVTGSVTAGAIATDAVIAGKVAADTIGARELQANSVTAAEIAAGAVTTDKLTVTGGSNILPDPSFEGALTATLVSGLSYATQDKTRGNGSASSVKIDGRSATPVYRDVPLTLIPALEGDQLYLACDYYLSADWAGNSANLYARWEDAAGNILGYGVAGTGTSPIREAWTRFAATVTAPAGTTRASIRLQNANTTAGDAWFDNAALRPVVPGVQIADGAITAPKILAGAITTDKLLALAVTAEKIASLAITTDKLAALSVTADKLAVNSVTASKIEAGAIDAVHIKAGSISADKLSLGSDGNLIADPSFEGAVTDQRLVGQTHWSLATGNGTPRGVQVNATAAAAVTRTHTLALAPATPGQKMFLAMDYLASTDWLGVRVSIYARWEDAAGNTLGFSTVTPGAGNVVLGSWQRVAGVPTEAAPPNTVRVRVALSTVDSTAGTVAYDNVEARPVLASGIAGGRAELSPMGLTLFDGDGQEAVALVTGRPNYLTMSTDGLPVATIDQHGNAGFGDLAVAGSFTVGGDPIDGLLANGARGIIAQSQQSGTVTAGTTDFGYVELAFEADASRMYRVVLDVYADPSVAGGELVLVFKDGGASAPSIGSPQIQSGIYPMTTDGLRRVRMELIKSGAQFGAGLHRLLSTFRCSGGPAGQNVALKGSTGWPGLFYIEDTGPAVPDTGVFNTGGGSSTPPKTTVTKTYAASWSGSYANRGSYNSYYGNQMMCGYVSSTNGVQASLVGFHPQLATDLSGAVINKAEVYLYFDHWYANAGGTAVIKAHKHASRPSTFSSDAESMSVAWKRNEGKWVNITSVFDSTTWRGIALDPNSTSSTYYGSARGVGETYPPLLRVTYTK</sequence>
<organism evidence="1 2">
    <name type="scientific">Streptomyces tirandamycinicus</name>
    <dbReference type="NCBI Taxonomy" id="2174846"/>
    <lineage>
        <taxon>Bacteria</taxon>
        <taxon>Bacillati</taxon>
        <taxon>Actinomycetota</taxon>
        <taxon>Actinomycetes</taxon>
        <taxon>Kitasatosporales</taxon>
        <taxon>Streptomycetaceae</taxon>
        <taxon>Streptomyces</taxon>
    </lineage>
</organism>
<name>A0A2S1T237_9ACTN</name>
<proteinExistence type="predicted"/>
<dbReference type="RefSeq" id="WP_108908549.1">
    <property type="nucleotide sequence ID" value="NZ_CP029188.1"/>
</dbReference>
<evidence type="ECO:0000313" key="2">
    <source>
        <dbReference type="Proteomes" id="UP000244900"/>
    </source>
</evidence>
<dbReference type="Proteomes" id="UP000244900">
    <property type="component" value="Chromosome"/>
</dbReference>
<reference evidence="1 2" key="1">
    <citation type="submission" date="2018-05" db="EMBL/GenBank/DDBJ databases">
        <title>Complete genome sequence of sponge-derived Streptomyces sp. HNM0039.</title>
        <authorList>
            <person name="Huang X."/>
            <person name="Zhou S."/>
        </authorList>
    </citation>
    <scope>NUCLEOTIDE SEQUENCE [LARGE SCALE GENOMIC DNA]</scope>
    <source>
        <strain evidence="1 2">HNM0039</strain>
    </source>
</reference>
<accession>A0A2S1T237</accession>
<evidence type="ECO:0008006" key="3">
    <source>
        <dbReference type="Google" id="ProtNLM"/>
    </source>
</evidence>
<keyword evidence="2" id="KW-1185">Reference proteome</keyword>
<dbReference type="Gene3D" id="2.60.120.260">
    <property type="entry name" value="Galactose-binding domain-like"/>
    <property type="match status" value="2"/>
</dbReference>